<evidence type="ECO:0000313" key="2">
    <source>
        <dbReference type="EMBL" id="KRK97009.1"/>
    </source>
</evidence>
<feature type="domain" description="VOC" evidence="1">
    <location>
        <begin position="8"/>
        <end position="128"/>
    </location>
</feature>
<comment type="caution">
    <text evidence="2">The sequence shown here is derived from an EMBL/GenBank/DDBJ whole genome shotgun (WGS) entry which is preliminary data.</text>
</comment>
<dbReference type="InterPro" id="IPR037523">
    <property type="entry name" value="VOC_core"/>
</dbReference>
<evidence type="ECO:0000313" key="3">
    <source>
        <dbReference type="Proteomes" id="UP000051160"/>
    </source>
</evidence>
<name>A0A0R1LVN2_9LACO</name>
<proteinExistence type="predicted"/>
<dbReference type="Proteomes" id="UP000051160">
    <property type="component" value="Unassembled WGS sequence"/>
</dbReference>
<organism evidence="2 3">
    <name type="scientific">Secundilactobacillus odoratitofui DSM 19909 = JCM 15043</name>
    <dbReference type="NCBI Taxonomy" id="1423776"/>
    <lineage>
        <taxon>Bacteria</taxon>
        <taxon>Bacillati</taxon>
        <taxon>Bacillota</taxon>
        <taxon>Bacilli</taxon>
        <taxon>Lactobacillales</taxon>
        <taxon>Lactobacillaceae</taxon>
        <taxon>Secundilactobacillus</taxon>
    </lineage>
</organism>
<dbReference type="RefSeq" id="WP_420806524.1">
    <property type="nucleotide sequence ID" value="NZ_AZEE01000030.1"/>
</dbReference>
<dbReference type="PROSITE" id="PS51819">
    <property type="entry name" value="VOC"/>
    <property type="match status" value="1"/>
</dbReference>
<dbReference type="SUPFAM" id="SSF54593">
    <property type="entry name" value="Glyoxalase/Bleomycin resistance protein/Dihydroxybiphenyl dioxygenase"/>
    <property type="match status" value="1"/>
</dbReference>
<dbReference type="EMBL" id="AZEE01000030">
    <property type="protein sequence ID" value="KRK97009.1"/>
    <property type="molecule type" value="Genomic_DNA"/>
</dbReference>
<keyword evidence="3" id="KW-1185">Reference proteome</keyword>
<dbReference type="Gene3D" id="3.10.180.10">
    <property type="entry name" value="2,3-Dihydroxybiphenyl 1,2-Dioxygenase, domain 1"/>
    <property type="match status" value="1"/>
</dbReference>
<evidence type="ECO:0000259" key="1">
    <source>
        <dbReference type="PROSITE" id="PS51819"/>
    </source>
</evidence>
<dbReference type="PATRIC" id="fig|1423776.4.peg.1888"/>
<dbReference type="InterPro" id="IPR004360">
    <property type="entry name" value="Glyas_Fos-R_dOase_dom"/>
</dbReference>
<dbReference type="Pfam" id="PF00903">
    <property type="entry name" value="Glyoxalase"/>
    <property type="match status" value="1"/>
</dbReference>
<gene>
    <name evidence="2" type="ORF">FD04_GL001865</name>
</gene>
<dbReference type="STRING" id="1423776.FD04_GL001865"/>
<reference evidence="2 3" key="1">
    <citation type="journal article" date="2015" name="Genome Announc.">
        <title>Expanding the biotechnology potential of lactobacilli through comparative genomics of 213 strains and associated genera.</title>
        <authorList>
            <person name="Sun Z."/>
            <person name="Harris H.M."/>
            <person name="McCann A."/>
            <person name="Guo C."/>
            <person name="Argimon S."/>
            <person name="Zhang W."/>
            <person name="Yang X."/>
            <person name="Jeffery I.B."/>
            <person name="Cooney J.C."/>
            <person name="Kagawa T.F."/>
            <person name="Liu W."/>
            <person name="Song Y."/>
            <person name="Salvetti E."/>
            <person name="Wrobel A."/>
            <person name="Rasinkangas P."/>
            <person name="Parkhill J."/>
            <person name="Rea M.C."/>
            <person name="O'Sullivan O."/>
            <person name="Ritari J."/>
            <person name="Douillard F.P."/>
            <person name="Paul Ross R."/>
            <person name="Yang R."/>
            <person name="Briner A.E."/>
            <person name="Felis G.E."/>
            <person name="de Vos W.M."/>
            <person name="Barrangou R."/>
            <person name="Klaenhammer T.R."/>
            <person name="Caufield P.W."/>
            <person name="Cui Y."/>
            <person name="Zhang H."/>
            <person name="O'Toole P.W."/>
        </authorList>
    </citation>
    <scope>NUCLEOTIDE SEQUENCE [LARGE SCALE GENOMIC DNA]</scope>
    <source>
        <strain evidence="2 3">DSM 19909</strain>
    </source>
</reference>
<dbReference type="InterPro" id="IPR029068">
    <property type="entry name" value="Glyas_Bleomycin-R_OHBP_Dase"/>
</dbReference>
<sequence>MTTLNIKDIDSITLTVTDINRSIRFYHEVFDLPIVKNAPRPTVHLAHRDLEFQTEAEAAQHLAAKSVAAGSAELAFETHDDLENTLAHLTNYAVEIDDGPVDYQGAKGKGTALWVRDPDHNLIKIITY</sequence>
<protein>
    <recommendedName>
        <fullName evidence="1">VOC domain-containing protein</fullName>
    </recommendedName>
</protein>
<dbReference type="AlphaFoldDB" id="A0A0R1LVN2"/>
<accession>A0A0R1LVN2</accession>